<evidence type="ECO:0000313" key="5">
    <source>
        <dbReference type="EMBL" id="NEA29845.1"/>
    </source>
</evidence>
<comment type="caution">
    <text evidence="5">The sequence shown here is derived from an EMBL/GenBank/DDBJ whole genome shotgun (WGS) entry which is preliminary data.</text>
</comment>
<dbReference type="SUPFAM" id="SSF52540">
    <property type="entry name" value="P-loop containing nucleoside triphosphate hydrolases"/>
    <property type="match status" value="1"/>
</dbReference>
<dbReference type="AlphaFoldDB" id="A0A6L9QWH2"/>
<dbReference type="RefSeq" id="WP_163064503.1">
    <property type="nucleotide sequence ID" value="NZ_JAAGLI010001245.1"/>
</dbReference>
<keyword evidence="2" id="KW-0547">Nucleotide-binding</keyword>
<organism evidence="5 6">
    <name type="scientific">Actinomadura bangladeshensis</name>
    <dbReference type="NCBI Taxonomy" id="453573"/>
    <lineage>
        <taxon>Bacteria</taxon>
        <taxon>Bacillati</taxon>
        <taxon>Actinomycetota</taxon>
        <taxon>Actinomycetes</taxon>
        <taxon>Streptosporangiales</taxon>
        <taxon>Thermomonosporaceae</taxon>
        <taxon>Actinomadura</taxon>
    </lineage>
</organism>
<dbReference type="InterPro" id="IPR051782">
    <property type="entry name" value="ABC_Transporter_VariousFunc"/>
</dbReference>
<evidence type="ECO:0000259" key="4">
    <source>
        <dbReference type="PROSITE" id="PS50893"/>
    </source>
</evidence>
<dbReference type="PANTHER" id="PTHR42939">
    <property type="entry name" value="ABC TRANSPORTER ATP-BINDING PROTEIN ALBC-RELATED"/>
    <property type="match status" value="1"/>
</dbReference>
<dbReference type="GO" id="GO:0016887">
    <property type="term" value="F:ATP hydrolysis activity"/>
    <property type="evidence" value="ECO:0007669"/>
    <property type="project" value="InterPro"/>
</dbReference>
<dbReference type="Pfam" id="PF00005">
    <property type="entry name" value="ABC_tran"/>
    <property type="match status" value="1"/>
</dbReference>
<dbReference type="GO" id="GO:0005524">
    <property type="term" value="F:ATP binding"/>
    <property type="evidence" value="ECO:0007669"/>
    <property type="project" value="UniProtKB-KW"/>
</dbReference>
<dbReference type="PANTHER" id="PTHR42939:SF1">
    <property type="entry name" value="ABC TRANSPORTER ATP-BINDING PROTEIN ALBC-RELATED"/>
    <property type="match status" value="1"/>
</dbReference>
<dbReference type="InterPro" id="IPR027417">
    <property type="entry name" value="P-loop_NTPase"/>
</dbReference>
<dbReference type="EMBL" id="JAAGLI010001245">
    <property type="protein sequence ID" value="NEA29845.1"/>
    <property type="molecule type" value="Genomic_DNA"/>
</dbReference>
<evidence type="ECO:0000256" key="2">
    <source>
        <dbReference type="ARBA" id="ARBA00022741"/>
    </source>
</evidence>
<dbReference type="SMART" id="SM00382">
    <property type="entry name" value="AAA"/>
    <property type="match status" value="1"/>
</dbReference>
<accession>A0A6L9QWH2</accession>
<dbReference type="Gene3D" id="3.40.50.300">
    <property type="entry name" value="P-loop containing nucleotide triphosphate hydrolases"/>
    <property type="match status" value="1"/>
</dbReference>
<reference evidence="5 6" key="1">
    <citation type="submission" date="2020-01" db="EMBL/GenBank/DDBJ databases">
        <title>Insect and environment-associated Actinomycetes.</title>
        <authorList>
            <person name="Currrie C."/>
            <person name="Chevrette M."/>
            <person name="Carlson C."/>
            <person name="Stubbendieck R."/>
            <person name="Wendt-Pienkowski E."/>
        </authorList>
    </citation>
    <scope>NUCLEOTIDE SEQUENCE [LARGE SCALE GENOMIC DNA]</scope>
    <source>
        <strain evidence="5 6">SID10258</strain>
    </source>
</reference>
<dbReference type="InterPro" id="IPR003439">
    <property type="entry name" value="ABC_transporter-like_ATP-bd"/>
</dbReference>
<gene>
    <name evidence="5" type="ORF">G3I70_46190</name>
</gene>
<evidence type="ECO:0000313" key="6">
    <source>
        <dbReference type="Proteomes" id="UP000475532"/>
    </source>
</evidence>
<dbReference type="PROSITE" id="PS50893">
    <property type="entry name" value="ABC_TRANSPORTER_2"/>
    <property type="match status" value="1"/>
</dbReference>
<evidence type="ECO:0000256" key="3">
    <source>
        <dbReference type="ARBA" id="ARBA00022840"/>
    </source>
</evidence>
<keyword evidence="3 5" id="KW-0067">ATP-binding</keyword>
<sequence length="238" mass="26021">MRLENVAFRYRRRDPWVLRDVTLSLAAGSVTEVTGQNGAGKSTLLRVIAGLRHPRVGVVKDRPGQVGYAPERFPVEQPFSVRAYLGHMAAMRRVPEDTVDAWADRLRFDHLLDVRLPELSKGSAQKVGLAQALMGDPELLILDEPFAGLDAATRDALPDLISGLAADGTTVVVSDHQRCIEVLPGVERLRVAAAAVTRLAPDGTADWTVLEVEVPADEATTLETKLRADGYRVRRAEQ</sequence>
<protein>
    <submittedName>
        <fullName evidence="5">ATP-binding cassette domain-containing protein</fullName>
    </submittedName>
</protein>
<feature type="domain" description="ABC transporter" evidence="4">
    <location>
        <begin position="1"/>
        <end position="219"/>
    </location>
</feature>
<dbReference type="InterPro" id="IPR003593">
    <property type="entry name" value="AAA+_ATPase"/>
</dbReference>
<proteinExistence type="predicted"/>
<evidence type="ECO:0000256" key="1">
    <source>
        <dbReference type="ARBA" id="ARBA00022448"/>
    </source>
</evidence>
<dbReference type="Proteomes" id="UP000475532">
    <property type="component" value="Unassembled WGS sequence"/>
</dbReference>
<keyword evidence="1" id="KW-0813">Transport</keyword>
<name>A0A6L9QWH2_9ACTN</name>